<dbReference type="Gene3D" id="3.40.50.2000">
    <property type="entry name" value="Glycogen Phosphorylase B"/>
    <property type="match status" value="2"/>
</dbReference>
<feature type="domain" description="Glycosyl transferase family 1" evidence="2">
    <location>
        <begin position="198"/>
        <end position="343"/>
    </location>
</feature>
<keyword evidence="1 3" id="KW-0808">Transferase</keyword>
<dbReference type="Pfam" id="PF00534">
    <property type="entry name" value="Glycos_transf_1"/>
    <property type="match status" value="1"/>
</dbReference>
<dbReference type="CDD" id="cd03809">
    <property type="entry name" value="GT4_MtfB-like"/>
    <property type="match status" value="1"/>
</dbReference>
<dbReference type="GO" id="GO:0016757">
    <property type="term" value="F:glycosyltransferase activity"/>
    <property type="evidence" value="ECO:0007669"/>
    <property type="project" value="InterPro"/>
</dbReference>
<dbReference type="SUPFAM" id="SSF53756">
    <property type="entry name" value="UDP-Glycosyltransferase/glycogen phosphorylase"/>
    <property type="match status" value="1"/>
</dbReference>
<reference evidence="3 4" key="1">
    <citation type="journal article" date="2015" name="Nature">
        <title>rRNA introns, odd ribosomes, and small enigmatic genomes across a large radiation of phyla.</title>
        <authorList>
            <person name="Brown C.T."/>
            <person name="Hug L.A."/>
            <person name="Thomas B.C."/>
            <person name="Sharon I."/>
            <person name="Castelle C.J."/>
            <person name="Singh A."/>
            <person name="Wilkins M.J."/>
            <person name="Williams K.H."/>
            <person name="Banfield J.F."/>
        </authorList>
    </citation>
    <scope>NUCLEOTIDE SEQUENCE [LARGE SCALE GENOMIC DNA]</scope>
</reference>
<comment type="caution">
    <text evidence="3">The sequence shown here is derived from an EMBL/GenBank/DDBJ whole genome shotgun (WGS) entry which is preliminary data.</text>
</comment>
<name>A0A0G0AAM5_9BACT</name>
<dbReference type="GO" id="GO:0009103">
    <property type="term" value="P:lipopolysaccharide biosynthetic process"/>
    <property type="evidence" value="ECO:0007669"/>
    <property type="project" value="TreeGrafter"/>
</dbReference>
<organism evidence="3 4">
    <name type="scientific">Candidatus Woesebacteria bacterium GW2011_GWA2_33_28</name>
    <dbReference type="NCBI Taxonomy" id="1618561"/>
    <lineage>
        <taxon>Bacteria</taxon>
        <taxon>Candidatus Woeseibacteriota</taxon>
    </lineage>
</organism>
<gene>
    <name evidence="3" type="ORF">UR38_C0001G0152</name>
</gene>
<dbReference type="PANTHER" id="PTHR46401:SF2">
    <property type="entry name" value="GLYCOSYLTRANSFERASE WBBK-RELATED"/>
    <property type="match status" value="1"/>
</dbReference>
<sequence length="376" mass="43031">MNIGIDGNEANIKDRVGVNKYAYEMLWGLYKLNIKKENPNNLIVYLKDEPLPDLPKETNNFKYKVLAGGGLWILSKLTPYLFKNPEKIEVLFSPSHYTPPILPIKRVCSIMDLGYLNNSEHFEKKVFWQLKYWSAISIFVSKRILTISDSSKQDIVRHYPSTAKKIFVTHLGYDKDRFNLDVDKDLVRRVKNKYSIVDDYILFVSTLKPSKNIEGLVEAFSQIIFKYPNLSLVVAGKKGWMFEKINEKVKSLGLEKKVIFTDYFPEEERPALMAGCKFYILPSFWEGFGIEILSAFGCGKSVVVSNIGSIPEVAGKAGIYVNPNNVGSITKGIEKVLNMNEKEYNSIVNLGFEQAKKFSWEECSRKILEVIEKIND</sequence>
<accession>A0A0G0AAM5</accession>
<proteinExistence type="predicted"/>
<evidence type="ECO:0000256" key="1">
    <source>
        <dbReference type="ARBA" id="ARBA00022679"/>
    </source>
</evidence>
<dbReference type="PANTHER" id="PTHR46401">
    <property type="entry name" value="GLYCOSYLTRANSFERASE WBBK-RELATED"/>
    <property type="match status" value="1"/>
</dbReference>
<evidence type="ECO:0000259" key="2">
    <source>
        <dbReference type="Pfam" id="PF00534"/>
    </source>
</evidence>
<evidence type="ECO:0000313" key="4">
    <source>
        <dbReference type="Proteomes" id="UP000033995"/>
    </source>
</evidence>
<protein>
    <submittedName>
        <fullName evidence="3">Glycosyltransferase</fullName>
    </submittedName>
</protein>
<evidence type="ECO:0000313" key="3">
    <source>
        <dbReference type="EMBL" id="KKP48356.1"/>
    </source>
</evidence>
<dbReference type="EMBL" id="LBOZ01000001">
    <property type="protein sequence ID" value="KKP48356.1"/>
    <property type="molecule type" value="Genomic_DNA"/>
</dbReference>
<dbReference type="InterPro" id="IPR001296">
    <property type="entry name" value="Glyco_trans_1"/>
</dbReference>
<dbReference type="AlphaFoldDB" id="A0A0G0AAM5"/>
<dbReference type="Proteomes" id="UP000033995">
    <property type="component" value="Unassembled WGS sequence"/>
</dbReference>